<keyword evidence="2" id="KW-1185">Reference proteome</keyword>
<dbReference type="Proteomes" id="UP001059209">
    <property type="component" value="Chromosome"/>
</dbReference>
<dbReference type="SUPFAM" id="SSF49478">
    <property type="entry name" value="Cna protein B-type domain"/>
    <property type="match status" value="1"/>
</dbReference>
<reference evidence="1" key="1">
    <citation type="submission" date="2022-09" db="EMBL/GenBank/DDBJ databases">
        <title>Maribacter litopenaei sp. nov., isolated from the intestinal tract of the Pacific White Shrimp, Litopenaeus vannamei.</title>
        <authorList>
            <person name="Kim S.Y."/>
            <person name="Hwang C.Y."/>
        </authorList>
    </citation>
    <scope>NUCLEOTIDE SEQUENCE</scope>
    <source>
        <strain evidence="1">HL-LV01</strain>
    </source>
</reference>
<proteinExistence type="predicted"/>
<dbReference type="SUPFAM" id="SSF82171">
    <property type="entry name" value="DPP6 N-terminal domain-like"/>
    <property type="match status" value="1"/>
</dbReference>
<gene>
    <name evidence="1" type="ORF">NYZ99_20170</name>
</gene>
<evidence type="ECO:0008006" key="3">
    <source>
        <dbReference type="Google" id="ProtNLM"/>
    </source>
</evidence>
<accession>A0ABY5YA35</accession>
<evidence type="ECO:0000313" key="2">
    <source>
        <dbReference type="Proteomes" id="UP001059209"/>
    </source>
</evidence>
<name>A0ABY5YA35_9FLAO</name>
<organism evidence="1 2">
    <name type="scientific">Maribacter litopenaei</name>
    <dbReference type="NCBI Taxonomy" id="2976127"/>
    <lineage>
        <taxon>Bacteria</taxon>
        <taxon>Pseudomonadati</taxon>
        <taxon>Bacteroidota</taxon>
        <taxon>Flavobacteriia</taxon>
        <taxon>Flavobacteriales</taxon>
        <taxon>Flavobacteriaceae</taxon>
        <taxon>Maribacter</taxon>
    </lineage>
</organism>
<dbReference type="EMBL" id="CP104205">
    <property type="protein sequence ID" value="UWX54995.1"/>
    <property type="molecule type" value="Genomic_DNA"/>
</dbReference>
<evidence type="ECO:0000313" key="1">
    <source>
        <dbReference type="EMBL" id="UWX54995.1"/>
    </source>
</evidence>
<dbReference type="RefSeq" id="WP_260572847.1">
    <property type="nucleotide sequence ID" value="NZ_CP104205.1"/>
</dbReference>
<protein>
    <recommendedName>
        <fullName evidence="3">WD40-like Beta Propeller Repeat</fullName>
    </recommendedName>
</protein>
<sequence>MYFVSDMPGSIGETDIFVVDLSEDGSFSEPGNLGPGINTVKREMFPFVNGEKLYFSSDGYVGIGGLDVYEVAFNEDGGFSEVKNVGKPINSNKDDFSFIVNEDKQMGYFASNRDGGKGFDDIYSFKTLKIEEIPTAQNAIAGIVSELVTGDVMPRALVTLLDENNIKLKEMETAEDGSFIFEDLDANIKYILKTTRVPILTMKGKWQLPIMIL</sequence>